<protein>
    <submittedName>
        <fullName evidence="6">MBL fold metallo-hydrolase</fullName>
    </submittedName>
</protein>
<dbReference type="Pfam" id="PF00753">
    <property type="entry name" value="Lactamase_B"/>
    <property type="match status" value="1"/>
</dbReference>
<dbReference type="InterPro" id="IPR036866">
    <property type="entry name" value="RibonucZ/Hydroxyglut_hydro"/>
</dbReference>
<keyword evidence="2" id="KW-0479">Metal-binding</keyword>
<keyword evidence="7" id="KW-1185">Reference proteome</keyword>
<dbReference type="InterPro" id="IPR051013">
    <property type="entry name" value="MBL_superfamily_lactonases"/>
</dbReference>
<dbReference type="EMBL" id="LZDS01000030">
    <property type="protein sequence ID" value="OBX27337.1"/>
    <property type="molecule type" value="Genomic_DNA"/>
</dbReference>
<dbReference type="OrthoDB" id="5443440at2"/>
<organism evidence="6 7">
    <name type="scientific">Acinetobacter gandensis</name>
    <dbReference type="NCBI Taxonomy" id="1443941"/>
    <lineage>
        <taxon>Bacteria</taxon>
        <taxon>Pseudomonadati</taxon>
        <taxon>Pseudomonadota</taxon>
        <taxon>Gammaproteobacteria</taxon>
        <taxon>Moraxellales</taxon>
        <taxon>Moraxellaceae</taxon>
        <taxon>Acinetobacter</taxon>
    </lineage>
</organism>
<evidence type="ECO:0000256" key="2">
    <source>
        <dbReference type="ARBA" id="ARBA00022723"/>
    </source>
</evidence>
<evidence type="ECO:0000256" key="4">
    <source>
        <dbReference type="ARBA" id="ARBA00022833"/>
    </source>
</evidence>
<dbReference type="Proteomes" id="UP000185753">
    <property type="component" value="Unassembled WGS sequence"/>
</dbReference>
<evidence type="ECO:0000259" key="5">
    <source>
        <dbReference type="SMART" id="SM00849"/>
    </source>
</evidence>
<comment type="caution">
    <text evidence="6">The sequence shown here is derived from an EMBL/GenBank/DDBJ whole genome shotgun (WGS) entry which is preliminary data.</text>
</comment>
<dbReference type="SUPFAM" id="SSF56281">
    <property type="entry name" value="Metallo-hydrolase/oxidoreductase"/>
    <property type="match status" value="1"/>
</dbReference>
<dbReference type="GO" id="GO:0016787">
    <property type="term" value="F:hydrolase activity"/>
    <property type="evidence" value="ECO:0007669"/>
    <property type="project" value="UniProtKB-KW"/>
</dbReference>
<dbReference type="RefSeq" id="WP_067767663.1">
    <property type="nucleotide sequence ID" value="NZ_LZDS01000030.1"/>
</dbReference>
<accession>A0A1A7R9D6</accession>
<dbReference type="SMART" id="SM00849">
    <property type="entry name" value="Lactamase_B"/>
    <property type="match status" value="1"/>
</dbReference>
<gene>
    <name evidence="6" type="ORF">A9J31_10520</name>
</gene>
<dbReference type="AlphaFoldDB" id="A0A1A7R9D6"/>
<keyword evidence="3 6" id="KW-0378">Hydrolase</keyword>
<reference evidence="7" key="1">
    <citation type="submission" date="2016-06" db="EMBL/GenBank/DDBJ databases">
        <authorList>
            <person name="Radolfova-Krizova L."/>
            <person name="Nemec A."/>
        </authorList>
    </citation>
    <scope>NUCLEOTIDE SEQUENCE [LARGE SCALE GENOMIC DNA]</scope>
    <source>
        <strain evidence="7">ANC 4275</strain>
    </source>
</reference>
<keyword evidence="4" id="KW-0862">Zinc</keyword>
<dbReference type="PANTHER" id="PTHR42978:SF3">
    <property type="entry name" value="BLR3078 PROTEIN"/>
    <property type="match status" value="1"/>
</dbReference>
<evidence type="ECO:0000313" key="7">
    <source>
        <dbReference type="Proteomes" id="UP000185753"/>
    </source>
</evidence>
<dbReference type="PANTHER" id="PTHR42978">
    <property type="entry name" value="QUORUM-QUENCHING LACTONASE YTNP-RELATED-RELATED"/>
    <property type="match status" value="1"/>
</dbReference>
<dbReference type="InterPro" id="IPR001279">
    <property type="entry name" value="Metallo-B-lactamas"/>
</dbReference>
<name>A0A1A7R9D6_9GAMM</name>
<dbReference type="Gene3D" id="3.60.15.10">
    <property type="entry name" value="Ribonuclease Z/Hydroxyacylglutathione hydrolase-like"/>
    <property type="match status" value="1"/>
</dbReference>
<evidence type="ECO:0000313" key="6">
    <source>
        <dbReference type="EMBL" id="OBX27337.1"/>
    </source>
</evidence>
<evidence type="ECO:0000256" key="1">
    <source>
        <dbReference type="ARBA" id="ARBA00007749"/>
    </source>
</evidence>
<dbReference type="GO" id="GO:0046872">
    <property type="term" value="F:metal ion binding"/>
    <property type="evidence" value="ECO:0007669"/>
    <property type="project" value="UniProtKB-KW"/>
</dbReference>
<comment type="similarity">
    <text evidence="1">Belongs to the metallo-beta-lactamase superfamily.</text>
</comment>
<dbReference type="STRING" id="1443941.A9J31_10520"/>
<dbReference type="CDD" id="cd07742">
    <property type="entry name" value="metallo-hydrolase-like_MBL-fold"/>
    <property type="match status" value="1"/>
</dbReference>
<proteinExistence type="inferred from homology"/>
<sequence>MIYNIHHLHCGSMCPVCGPLFGQFTFRANLVCHCLLIETHHGLVLIDTGIGLQDYQNPQARLGKIVSRIGGIEYNQDLSAIAQIQKLGFKPEDVRHIIVSHLDFDHAGGISDFPYATVHVLASEYNATQNLKSLKAKIRYRTQQFQQHRYWNFIEPNTTDSWFNLTQAHGLNLFQDEILMIPLLGHTAGHSGIAIKQPDGWLLFCGDAYYSHQQLDPSFHSVSLNQLERTFATDNQLRLSNLSKIQQLAQAQPEIEIICAHDPIELARYQRVKG</sequence>
<evidence type="ECO:0000256" key="3">
    <source>
        <dbReference type="ARBA" id="ARBA00022801"/>
    </source>
</evidence>
<feature type="domain" description="Metallo-beta-lactamase" evidence="5">
    <location>
        <begin position="31"/>
        <end position="261"/>
    </location>
</feature>